<proteinExistence type="predicted"/>
<dbReference type="RefSeq" id="WP_109461674.1">
    <property type="nucleotide sequence ID" value="NZ_QFBC01000020.1"/>
</dbReference>
<protein>
    <submittedName>
        <fullName evidence="1">Uncharacterized protein</fullName>
    </submittedName>
</protein>
<dbReference type="EMBL" id="QFBC01000020">
    <property type="protein sequence ID" value="PWE52774.1"/>
    <property type="molecule type" value="Genomic_DNA"/>
</dbReference>
<organism evidence="1 2">
    <name type="scientific">Metarhizobium album</name>
    <dbReference type="NCBI Taxonomy" id="2182425"/>
    <lineage>
        <taxon>Bacteria</taxon>
        <taxon>Pseudomonadati</taxon>
        <taxon>Pseudomonadota</taxon>
        <taxon>Alphaproteobacteria</taxon>
        <taxon>Hyphomicrobiales</taxon>
        <taxon>Rhizobiaceae</taxon>
        <taxon>Metarhizobium</taxon>
    </lineage>
</organism>
<gene>
    <name evidence="1" type="ORF">DEM27_28640</name>
</gene>
<accession>A0A2U2DHM1</accession>
<keyword evidence="2" id="KW-1185">Reference proteome</keyword>
<dbReference type="OrthoDB" id="7906624at2"/>
<dbReference type="Proteomes" id="UP000245252">
    <property type="component" value="Unassembled WGS sequence"/>
</dbReference>
<reference evidence="1 2" key="1">
    <citation type="submission" date="2018-05" db="EMBL/GenBank/DDBJ databases">
        <title>The draft genome of strain NS-104.</title>
        <authorList>
            <person name="Hang P."/>
            <person name="Jiang J."/>
        </authorList>
    </citation>
    <scope>NUCLEOTIDE SEQUENCE [LARGE SCALE GENOMIC DNA]</scope>
    <source>
        <strain evidence="1 2">NS-104</strain>
    </source>
</reference>
<sequence length="96" mass="11024">MEDKPTLPAPVLMHRAEVINIKVAVHRSGRSERTIRDWCRIYGIGRQSAQNAPLEISAPALEMVLHGEYDILELLRRGQRDHASVRRYFDHLGLPK</sequence>
<dbReference type="AlphaFoldDB" id="A0A2U2DHM1"/>
<evidence type="ECO:0000313" key="1">
    <source>
        <dbReference type="EMBL" id="PWE52774.1"/>
    </source>
</evidence>
<comment type="caution">
    <text evidence="1">The sequence shown here is derived from an EMBL/GenBank/DDBJ whole genome shotgun (WGS) entry which is preliminary data.</text>
</comment>
<evidence type="ECO:0000313" key="2">
    <source>
        <dbReference type="Proteomes" id="UP000245252"/>
    </source>
</evidence>
<name>A0A2U2DHM1_9HYPH</name>